<evidence type="ECO:0000313" key="2">
    <source>
        <dbReference type="Proteomes" id="UP000202511"/>
    </source>
</evidence>
<name>A0A0B5JB27_9VIRU</name>
<accession>A0A0B5JB27</accession>
<protein>
    <submittedName>
        <fullName evidence="1">Uncharacterized protein</fullName>
    </submittedName>
</protein>
<dbReference type="RefSeq" id="YP_009118977.1">
    <property type="nucleotide sequence ID" value="NC_026440.1"/>
</dbReference>
<evidence type="ECO:0000313" key="1">
    <source>
        <dbReference type="EMBL" id="AJF96742.1"/>
    </source>
</evidence>
<organism evidence="1 2">
    <name type="scientific">Pandoravirus inopinatum</name>
    <dbReference type="NCBI Taxonomy" id="1605721"/>
    <lineage>
        <taxon>Viruses</taxon>
        <taxon>Pandoravirus</taxon>
    </lineage>
</organism>
<sequence>MSRRCLGVAHLQTRPCPWPLSLDPTRCAVDPVFDALPSLALEEVFWYHLRNEALGDVANKDEDGDDAKDAFALRAWLGSCKPLRGSPEFCRAARRLLATWPQPARHDSTDIAWRGVLPPSSRGAGTVTYVWGWRASGKTTAALRIARVLTKRVQHVLCAVHHRREVVDKMFGALGITLDRIIHAEAPLHEYSVAEVWEAAGPLVRAHAHEGVLVIATGLSGDDPGAATVFKQARDIGVHLVVTSGRPPVPALVPHMDRVVLCCKCNAKVWSVYAFDDMGIDHCAVNEIYRACIIDEAARGTIVFQRRRDDTWDTQVMPYMIPLAAAPPV</sequence>
<dbReference type="SUPFAM" id="SSF52540">
    <property type="entry name" value="P-loop containing nucleoside triphosphate hydrolases"/>
    <property type="match status" value="1"/>
</dbReference>
<proteinExistence type="predicted"/>
<reference evidence="1 2" key="1">
    <citation type="journal article" date="2015" name="Parasitol. Res.">
        <title>Viruses in close associations with free-living amoebae.</title>
        <authorList>
            <person name="Scheid P."/>
        </authorList>
    </citation>
    <scope>NUCLEOTIDE SEQUENCE [LARGE SCALE GENOMIC DNA]</scope>
    <source>
        <strain evidence="1">KlaHel</strain>
    </source>
</reference>
<dbReference type="Proteomes" id="UP000202511">
    <property type="component" value="Segment"/>
</dbReference>
<dbReference type="GeneID" id="23461659"/>
<dbReference type="KEGG" id="vg:23461659"/>
<dbReference type="EMBL" id="KP136319">
    <property type="protein sequence ID" value="AJF96742.1"/>
    <property type="molecule type" value="Genomic_DNA"/>
</dbReference>
<dbReference type="InterPro" id="IPR027417">
    <property type="entry name" value="P-loop_NTPase"/>
</dbReference>